<organism evidence="1 2">
    <name type="scientific">Aurantiacibacter flavus</name>
    <dbReference type="NCBI Taxonomy" id="3145232"/>
    <lineage>
        <taxon>Bacteria</taxon>
        <taxon>Pseudomonadati</taxon>
        <taxon>Pseudomonadota</taxon>
        <taxon>Alphaproteobacteria</taxon>
        <taxon>Sphingomonadales</taxon>
        <taxon>Erythrobacteraceae</taxon>
        <taxon>Aurantiacibacter</taxon>
    </lineage>
</organism>
<dbReference type="Gene3D" id="3.40.50.1000">
    <property type="entry name" value="HAD superfamily/HAD-like"/>
    <property type="match status" value="1"/>
</dbReference>
<reference evidence="1 2" key="1">
    <citation type="submission" date="2024-05" db="EMBL/GenBank/DDBJ databases">
        <authorList>
            <person name="Park S."/>
        </authorList>
    </citation>
    <scope>NUCLEOTIDE SEQUENCE [LARGE SCALE GENOMIC DNA]</scope>
    <source>
        <strain evidence="1 2">DGU5</strain>
    </source>
</reference>
<name>A0ABV0CV60_9SPHN</name>
<dbReference type="NCBIfam" id="TIGR01681">
    <property type="entry name" value="HAD-SF-IIIC"/>
    <property type="match status" value="1"/>
</dbReference>
<proteinExistence type="predicted"/>
<dbReference type="Gene3D" id="3.40.50.1110">
    <property type="entry name" value="SGNH hydrolase"/>
    <property type="match status" value="1"/>
</dbReference>
<dbReference type="InterPro" id="IPR036412">
    <property type="entry name" value="HAD-like_sf"/>
</dbReference>
<evidence type="ECO:0000313" key="1">
    <source>
        <dbReference type="EMBL" id="MEN7536749.1"/>
    </source>
</evidence>
<protein>
    <submittedName>
        <fullName evidence="1">HAD family hydrolase</fullName>
    </submittedName>
</protein>
<dbReference type="GO" id="GO:0016787">
    <property type="term" value="F:hydrolase activity"/>
    <property type="evidence" value="ECO:0007669"/>
    <property type="project" value="UniProtKB-KW"/>
</dbReference>
<dbReference type="SUPFAM" id="SSF56784">
    <property type="entry name" value="HAD-like"/>
    <property type="match status" value="1"/>
</dbReference>
<comment type="caution">
    <text evidence="1">The sequence shown here is derived from an EMBL/GenBank/DDBJ whole genome shotgun (WGS) entry which is preliminary data.</text>
</comment>
<dbReference type="InterPro" id="IPR010037">
    <property type="entry name" value="FkbH_domain"/>
</dbReference>
<keyword evidence="2" id="KW-1185">Reference proteome</keyword>
<sequence length="631" mass="69262">MTQGNFPWRRPLVQDWDEQLAEIERALAEGRAPEYVAVKALANQQLGMREQLRIERLAKKLSKAASPVAGFAEVTIGLLGNRTLSFLPDPLAAAGLARGLKISAIEAPYDSVASFAYSPADCFGRSLDAVLVVLDESAFASKRPMLDQAAEDEALADAENLATALAAAAQEKSGCKAIIATLPGAVQVSSAELATPGTSARFRHRVNLMLAEGAMKGQWLLWDQAALASRVGLETWLDPVRYHAAKIPFSVDVCPLAADSIASVLAAMKGKTARGLILDLDNTLWGGVIGDDGLAGIRLGQNSPEGEAFVAFQNFILSLRDRGVVLAVCSKNTDEIAREPFRNHNEMLIKEDHVAVFQANWNDKATNITSIAETLSLGLESFAFIDDNAAERERVRQELPLVSTIEVGDDPSFYIERIAQSGLFDHLPLNQEDIARAESYGGRAAAAEIRAKIGNYDDYLTSLDMRMEIEPFDDAGRSRITQLINKSNQFNLTTRRYGEEDVRKIEQDPDMMGWQVRLADKFAQHGMIGVVIVRKQETEWTIDTWLQSCRVLERGVEQCVMNMLFETAAKAGVKTIHSHYIPTDRNGMVADFYTRLGFPASKQQDDGSTSYSCEVADYEPHKNFIDVTLAG</sequence>
<dbReference type="NCBIfam" id="TIGR01686">
    <property type="entry name" value="FkbH"/>
    <property type="match status" value="1"/>
</dbReference>
<dbReference type="InterPro" id="IPR010033">
    <property type="entry name" value="HAD_SF_ppase_IIIC"/>
</dbReference>
<dbReference type="InterPro" id="IPR036514">
    <property type="entry name" value="SGNH_hydro_sf"/>
</dbReference>
<dbReference type="InterPro" id="IPR023214">
    <property type="entry name" value="HAD_sf"/>
</dbReference>
<evidence type="ECO:0000313" key="2">
    <source>
        <dbReference type="Proteomes" id="UP001484535"/>
    </source>
</evidence>
<dbReference type="EMBL" id="JBDLBR010000002">
    <property type="protein sequence ID" value="MEN7536749.1"/>
    <property type="molecule type" value="Genomic_DNA"/>
</dbReference>
<accession>A0ABV0CV60</accession>
<dbReference type="Proteomes" id="UP001484535">
    <property type="component" value="Unassembled WGS sequence"/>
</dbReference>
<keyword evidence="1" id="KW-0378">Hydrolase</keyword>
<gene>
    <name evidence="1" type="ORF">ABDJ38_06150</name>
</gene>